<organism evidence="2 3">
    <name type="scientific">Pelobates cultripes</name>
    <name type="common">Western spadefoot toad</name>
    <dbReference type="NCBI Taxonomy" id="61616"/>
    <lineage>
        <taxon>Eukaryota</taxon>
        <taxon>Metazoa</taxon>
        <taxon>Chordata</taxon>
        <taxon>Craniata</taxon>
        <taxon>Vertebrata</taxon>
        <taxon>Euteleostomi</taxon>
        <taxon>Amphibia</taxon>
        <taxon>Batrachia</taxon>
        <taxon>Anura</taxon>
        <taxon>Pelobatoidea</taxon>
        <taxon>Pelobatidae</taxon>
        <taxon>Pelobates</taxon>
    </lineage>
</organism>
<evidence type="ECO:0000313" key="2">
    <source>
        <dbReference type="EMBL" id="CAH2221289.1"/>
    </source>
</evidence>
<sequence length="149" mass="16286">MELHKPLERLRQEDHDWQIIYVFSDALEVCYLGKVPGNIPHSLPSVLQRFHLKSSMLWDGPFWKTTTPPRTTPLPPTLPCSAPGLGCVWLSLSCSPSCRHPAGEEPELSPATSNSCSAQHPHSTATPHPLTLPLRVAAGEGLRSSPAPK</sequence>
<feature type="region of interest" description="Disordered" evidence="1">
    <location>
        <begin position="97"/>
        <end position="129"/>
    </location>
</feature>
<gene>
    <name evidence="2" type="ORF">PECUL_23A009288</name>
</gene>
<name>A0AAD1R188_PELCU</name>
<dbReference type="EMBL" id="OW240912">
    <property type="protein sequence ID" value="CAH2221289.1"/>
    <property type="molecule type" value="Genomic_DNA"/>
</dbReference>
<dbReference type="AlphaFoldDB" id="A0AAD1R188"/>
<feature type="compositionally biased region" description="Polar residues" evidence="1">
    <location>
        <begin position="110"/>
        <end position="126"/>
    </location>
</feature>
<evidence type="ECO:0000256" key="1">
    <source>
        <dbReference type="SAM" id="MobiDB-lite"/>
    </source>
</evidence>
<accession>A0AAD1R188</accession>
<protein>
    <submittedName>
        <fullName evidence="2">Uncharacterized protein</fullName>
    </submittedName>
</protein>
<keyword evidence="3" id="KW-1185">Reference proteome</keyword>
<dbReference type="Proteomes" id="UP001295444">
    <property type="component" value="Chromosome 01"/>
</dbReference>
<proteinExistence type="predicted"/>
<reference evidence="2" key="1">
    <citation type="submission" date="2022-03" db="EMBL/GenBank/DDBJ databases">
        <authorList>
            <person name="Alioto T."/>
            <person name="Alioto T."/>
            <person name="Gomez Garrido J."/>
        </authorList>
    </citation>
    <scope>NUCLEOTIDE SEQUENCE</scope>
</reference>
<evidence type="ECO:0000313" key="3">
    <source>
        <dbReference type="Proteomes" id="UP001295444"/>
    </source>
</evidence>